<dbReference type="PANTHER" id="PTHR31121">
    <property type="entry name" value="ALPHA-1,2 MANNOSYLTRANSFERASE KTR1"/>
    <property type="match status" value="1"/>
</dbReference>
<proteinExistence type="inferred from homology"/>
<keyword evidence="7" id="KW-1185">Reference proteome</keyword>
<dbReference type="GO" id="GO:0016020">
    <property type="term" value="C:membrane"/>
    <property type="evidence" value="ECO:0007669"/>
    <property type="project" value="UniProtKB-SubCell"/>
</dbReference>
<comment type="caution">
    <text evidence="6">The sequence shown here is derived from an EMBL/GenBank/DDBJ whole genome shotgun (WGS) entry which is preliminary data.</text>
</comment>
<dbReference type="GO" id="GO:0005794">
    <property type="term" value="C:Golgi apparatus"/>
    <property type="evidence" value="ECO:0007669"/>
    <property type="project" value="TreeGrafter"/>
</dbReference>
<evidence type="ECO:0000256" key="1">
    <source>
        <dbReference type="ARBA" id="ARBA00004606"/>
    </source>
</evidence>
<dbReference type="RefSeq" id="XP_046060097.1">
    <property type="nucleotide sequence ID" value="XM_046206319.1"/>
</dbReference>
<comment type="similarity">
    <text evidence="2">Belongs to the glycosyltransferase 15 family.</text>
</comment>
<dbReference type="GO" id="GO:0000032">
    <property type="term" value="P:cell wall mannoprotein biosynthetic process"/>
    <property type="evidence" value="ECO:0007669"/>
    <property type="project" value="TreeGrafter"/>
</dbReference>
<sequence>MASIPRKIARLMVFALIVSTIILVAVNSSSFGLGGWFGSAQTGPRKLVFSNNKSKPPEKVVEENYKLLQDVLMKPILEPKTDNLVRPPADPDQYDRANATMLVLVRNRELGQVVRTIKQIEKKFNSKFHYPYVFLNEKPFTDKFMSGIKAVVSGTAYFEHIDAADWEQPDWIDVKKQNQDMRQLDSENVGYAKQVSYHNMCRYYSLGFYNHPRLRQFKYYWRFEPGTDYYCDLNYDVFKFMELNNKTYGFVIALYDVEQSVRTLWPRTLEYLAANPAALHPNGAYDFLLENQQNPHKTKEANGYSTCHFWSNFEIADMDFYRSKPYSDWVSYLDSTGGFYYERWGDAPVHSVGVGLFEDRDKIHWFRDIGYKHQPYTLCSNCPTCSKCKTAEFTYDHLKDQNCLANWWKYEMSESQRNIY</sequence>
<dbReference type="FunFam" id="3.90.550.10:FF:000051">
    <property type="entry name" value="Alpha-1,2-mannosyltransferase (Ktr4)"/>
    <property type="match status" value="1"/>
</dbReference>
<dbReference type="AlphaFoldDB" id="A0A9P8P2E9"/>
<dbReference type="PANTHER" id="PTHR31121:SF7">
    <property type="entry name" value="MANNOSYLTRANSFERASE KTR4-RELATED"/>
    <property type="match status" value="1"/>
</dbReference>
<dbReference type="InterPro" id="IPR002685">
    <property type="entry name" value="Glyco_trans_15"/>
</dbReference>
<dbReference type="OrthoDB" id="439943at2759"/>
<evidence type="ECO:0008006" key="8">
    <source>
        <dbReference type="Google" id="ProtNLM"/>
    </source>
</evidence>
<evidence type="ECO:0000256" key="5">
    <source>
        <dbReference type="ARBA" id="ARBA00022968"/>
    </source>
</evidence>
<evidence type="ECO:0000256" key="3">
    <source>
        <dbReference type="ARBA" id="ARBA00022676"/>
    </source>
</evidence>
<keyword evidence="4" id="KW-0808">Transferase</keyword>
<protein>
    <recommendedName>
        <fullName evidence="8">Mannosyltransferase</fullName>
    </recommendedName>
</protein>
<dbReference type="EMBL" id="JAEUBE010000366">
    <property type="protein sequence ID" value="KAH3663761.1"/>
    <property type="molecule type" value="Genomic_DNA"/>
</dbReference>
<dbReference type="GO" id="GO:0006487">
    <property type="term" value="P:protein N-linked glycosylation"/>
    <property type="evidence" value="ECO:0007669"/>
    <property type="project" value="TreeGrafter"/>
</dbReference>
<organism evidence="6 7">
    <name type="scientific">Ogataea philodendri</name>
    <dbReference type="NCBI Taxonomy" id="1378263"/>
    <lineage>
        <taxon>Eukaryota</taxon>
        <taxon>Fungi</taxon>
        <taxon>Dikarya</taxon>
        <taxon>Ascomycota</taxon>
        <taxon>Saccharomycotina</taxon>
        <taxon>Pichiomycetes</taxon>
        <taxon>Pichiales</taxon>
        <taxon>Pichiaceae</taxon>
        <taxon>Ogataea</taxon>
    </lineage>
</organism>
<dbReference type="GO" id="GO:0006493">
    <property type="term" value="P:protein O-linked glycosylation"/>
    <property type="evidence" value="ECO:0007669"/>
    <property type="project" value="TreeGrafter"/>
</dbReference>
<gene>
    <name evidence="6" type="ORF">OGAPHI_005163</name>
</gene>
<accession>A0A9P8P2E9</accession>
<evidence type="ECO:0000256" key="2">
    <source>
        <dbReference type="ARBA" id="ARBA00007677"/>
    </source>
</evidence>
<dbReference type="Pfam" id="PF01793">
    <property type="entry name" value="Glyco_transf_15"/>
    <property type="match status" value="1"/>
</dbReference>
<keyword evidence="5" id="KW-0735">Signal-anchor</keyword>
<comment type="subcellular location">
    <subcellularLocation>
        <location evidence="1">Membrane</location>
        <topology evidence="1">Single-pass type II membrane protein</topology>
    </subcellularLocation>
</comment>
<dbReference type="SUPFAM" id="SSF53448">
    <property type="entry name" value="Nucleotide-diphospho-sugar transferases"/>
    <property type="match status" value="1"/>
</dbReference>
<reference evidence="6" key="2">
    <citation type="submission" date="2021-01" db="EMBL/GenBank/DDBJ databases">
        <authorList>
            <person name="Schikora-Tamarit M.A."/>
        </authorList>
    </citation>
    <scope>NUCLEOTIDE SEQUENCE</scope>
    <source>
        <strain evidence="6">CBS6075</strain>
    </source>
</reference>
<keyword evidence="3" id="KW-0328">Glycosyltransferase</keyword>
<evidence type="ECO:0000313" key="7">
    <source>
        <dbReference type="Proteomes" id="UP000769157"/>
    </source>
</evidence>
<dbReference type="GO" id="GO:0000026">
    <property type="term" value="F:alpha-1,2-mannosyltransferase activity"/>
    <property type="evidence" value="ECO:0007669"/>
    <property type="project" value="TreeGrafter"/>
</dbReference>
<dbReference type="InterPro" id="IPR029044">
    <property type="entry name" value="Nucleotide-diphossugar_trans"/>
</dbReference>
<dbReference type="GeneID" id="70237127"/>
<evidence type="ECO:0000256" key="4">
    <source>
        <dbReference type="ARBA" id="ARBA00022679"/>
    </source>
</evidence>
<evidence type="ECO:0000313" key="6">
    <source>
        <dbReference type="EMBL" id="KAH3663761.1"/>
    </source>
</evidence>
<keyword evidence="5" id="KW-0812">Transmembrane</keyword>
<name>A0A9P8P2E9_9ASCO</name>
<dbReference type="Proteomes" id="UP000769157">
    <property type="component" value="Unassembled WGS sequence"/>
</dbReference>
<reference evidence="6" key="1">
    <citation type="journal article" date="2021" name="Open Biol.">
        <title>Shared evolutionary footprints suggest mitochondrial oxidative damage underlies multiple complex I losses in fungi.</title>
        <authorList>
            <person name="Schikora-Tamarit M.A."/>
            <person name="Marcet-Houben M."/>
            <person name="Nosek J."/>
            <person name="Gabaldon T."/>
        </authorList>
    </citation>
    <scope>NUCLEOTIDE SEQUENCE</scope>
    <source>
        <strain evidence="6">CBS6075</strain>
    </source>
</reference>
<dbReference type="Gene3D" id="3.90.550.10">
    <property type="entry name" value="Spore Coat Polysaccharide Biosynthesis Protein SpsA, Chain A"/>
    <property type="match status" value="1"/>
</dbReference>